<proteinExistence type="predicted"/>
<feature type="region of interest" description="Disordered" evidence="1">
    <location>
        <begin position="20"/>
        <end position="45"/>
    </location>
</feature>
<protein>
    <recommendedName>
        <fullName evidence="3">SET domain-containing protein</fullName>
    </recommendedName>
</protein>
<evidence type="ECO:0000313" key="2">
    <source>
        <dbReference type="EMBL" id="CAD8815565.1"/>
    </source>
</evidence>
<dbReference type="CDD" id="cd10527">
    <property type="entry name" value="SET_LSMT"/>
    <property type="match status" value="1"/>
</dbReference>
<evidence type="ECO:0000256" key="1">
    <source>
        <dbReference type="SAM" id="MobiDB-lite"/>
    </source>
</evidence>
<gene>
    <name evidence="2" type="ORF">OMED0930_LOCUS6685</name>
</gene>
<dbReference type="PANTHER" id="PTHR13271">
    <property type="entry name" value="UNCHARACTERIZED PUTATIVE METHYLTRANSFERASE"/>
    <property type="match status" value="1"/>
</dbReference>
<dbReference type="SUPFAM" id="SSF82199">
    <property type="entry name" value="SET domain"/>
    <property type="match status" value="1"/>
</dbReference>
<dbReference type="Gene3D" id="3.90.1410.10">
    <property type="entry name" value="set domain protein methyltransferase, domain 1"/>
    <property type="match status" value="1"/>
</dbReference>
<evidence type="ECO:0008006" key="3">
    <source>
        <dbReference type="Google" id="ProtNLM"/>
    </source>
</evidence>
<sequence>MAMRRALCFARALFAPAHRDASDDARNNSSDGDTGGDAETRAVARDADADASRAFARDSARVNTRSAARAAWVSTSTSCDAMVRRVRAFRREARRRLAKQAIRDAIAEQYVEDAFEMPKMYTMVDEESWSVVLRDEAMGEGVNESSVESEGFDGGARKKARVEGGDGKVCDAECLAKCKVKCGRGLKVTEYVSKGSVFMELTGPSQLITAQTCAREHELSALVKYWLSTQTSASIRAFVPRELLRIWRREETLWYHAPWVTDEDCEGEGYVPNPTSRFRTLHLPLDEIVLSCFMVLERRKGKQSKWFDYISKLPTLEDFRKDVPMMIPVKEFVQMLGFVNCEKAHSRRRHSDSNLRFMIAERRRMERKIELTYRHIVSKVDFKPEASGNRFTFKSTHMTREEFCWGYAVVMTRGFRSPNTPSGDIWRDMVRRKEFVGAFLAPYLDFANYKVAPNVECTVSNGASGQGQVIVRALADCHKGDFMHMSCNLPQNNIDLFLRYGYCAKNADAETSRENHDVFYVDLDDLVRWFRNIPTDVIDARREMSIRFSHANNALDALSRMVECVRPCVYQASARVRNALRTKQDKEASCIATISIQKARRNDTDVKNEPLELNDDELEKIRMLTFGEVDDEMIEQTKQSSPAFVAIKHAMEIKTLRLVRDWLNKLKCASIETCELSNASHERLVKAYEIVRASRQRTFDLYAKAAHVIADKLAASGPNSRNSLPAHMKRLMLRRGSDDDFNSAVRELTRRYLTAFDSRLDAE</sequence>
<reference evidence="2" key="1">
    <citation type="submission" date="2021-01" db="EMBL/GenBank/DDBJ databases">
        <authorList>
            <person name="Corre E."/>
            <person name="Pelletier E."/>
            <person name="Niang G."/>
            <person name="Scheremetjew M."/>
            <person name="Finn R."/>
            <person name="Kale V."/>
            <person name="Holt S."/>
            <person name="Cochrane G."/>
            <person name="Meng A."/>
            <person name="Brown T."/>
            <person name="Cohen L."/>
        </authorList>
    </citation>
    <scope>NUCLEOTIDE SEQUENCE</scope>
    <source>
        <strain evidence="2">Clade-D-RCC1621</strain>
    </source>
</reference>
<accession>A0A7S0ZAA5</accession>
<dbReference type="InterPro" id="IPR046341">
    <property type="entry name" value="SET_dom_sf"/>
</dbReference>
<dbReference type="EMBL" id="HBFO01009419">
    <property type="protein sequence ID" value="CAD8815565.1"/>
    <property type="molecule type" value="Transcribed_RNA"/>
</dbReference>
<dbReference type="AlphaFoldDB" id="A0A7S0ZAA5"/>
<dbReference type="GO" id="GO:0016279">
    <property type="term" value="F:protein-lysine N-methyltransferase activity"/>
    <property type="evidence" value="ECO:0007669"/>
    <property type="project" value="TreeGrafter"/>
</dbReference>
<name>A0A7S0ZAA5_9CHLO</name>
<organism evidence="2">
    <name type="scientific">Ostreococcus mediterraneus</name>
    <dbReference type="NCBI Taxonomy" id="1486918"/>
    <lineage>
        <taxon>Eukaryota</taxon>
        <taxon>Viridiplantae</taxon>
        <taxon>Chlorophyta</taxon>
        <taxon>Mamiellophyceae</taxon>
        <taxon>Mamiellales</taxon>
        <taxon>Bathycoccaceae</taxon>
        <taxon>Ostreococcus</taxon>
    </lineage>
</organism>
<dbReference type="InterPro" id="IPR050600">
    <property type="entry name" value="SETD3_SETD6_MTase"/>
</dbReference>